<dbReference type="PROSITE" id="PS51257">
    <property type="entry name" value="PROKAR_LIPOPROTEIN"/>
    <property type="match status" value="1"/>
</dbReference>
<name>A0ABU7XPV1_9FLAO</name>
<evidence type="ECO:0000313" key="2">
    <source>
        <dbReference type="Proteomes" id="UP001337305"/>
    </source>
</evidence>
<organism evidence="1 2">
    <name type="scientific">Flavivirga spongiicola</name>
    <dbReference type="NCBI Taxonomy" id="421621"/>
    <lineage>
        <taxon>Bacteria</taxon>
        <taxon>Pseudomonadati</taxon>
        <taxon>Bacteroidota</taxon>
        <taxon>Flavobacteriia</taxon>
        <taxon>Flavobacteriales</taxon>
        <taxon>Flavobacteriaceae</taxon>
        <taxon>Flavivirga</taxon>
    </lineage>
</organism>
<evidence type="ECO:0008006" key="3">
    <source>
        <dbReference type="Google" id="ProtNLM"/>
    </source>
</evidence>
<dbReference type="Proteomes" id="UP001337305">
    <property type="component" value="Unassembled WGS sequence"/>
</dbReference>
<sequence length="120" mass="14410">MKLKFYKIIILIFIGLYACNKPNKYFIGKWQILNVIENNKSIDLTENWIHLKNNGTFESYDGNLKKKENGKWTYQFREKELFIDGEEEKTDSEWTLSMKNDTLFFYSTSENLYLIAKKIK</sequence>
<comment type="caution">
    <text evidence="1">The sequence shown here is derived from an EMBL/GenBank/DDBJ whole genome shotgun (WGS) entry which is preliminary data.</text>
</comment>
<accession>A0ABU7XPV1</accession>
<reference evidence="1 2" key="1">
    <citation type="submission" date="2022-09" db="EMBL/GenBank/DDBJ databases">
        <title>Genome sequencing of Flavivirga sp. MEBiC05379.</title>
        <authorList>
            <person name="Oh H.-M."/>
            <person name="Kwon K.K."/>
            <person name="Park M.J."/>
            <person name="Yang S.-H."/>
        </authorList>
    </citation>
    <scope>NUCLEOTIDE SEQUENCE [LARGE SCALE GENOMIC DNA]</scope>
    <source>
        <strain evidence="1 2">MEBiC05379</strain>
    </source>
</reference>
<evidence type="ECO:0000313" key="1">
    <source>
        <dbReference type="EMBL" id="MEF3832733.1"/>
    </source>
</evidence>
<proteinExistence type="predicted"/>
<gene>
    <name evidence="1" type="ORF">N1F79_06305</name>
</gene>
<dbReference type="EMBL" id="JAODOP010000004">
    <property type="protein sequence ID" value="MEF3832733.1"/>
    <property type="molecule type" value="Genomic_DNA"/>
</dbReference>
<keyword evidence="2" id="KW-1185">Reference proteome</keyword>
<protein>
    <recommendedName>
        <fullName evidence="3">Lipocalin-like domain-containing protein</fullName>
    </recommendedName>
</protein>
<dbReference type="RefSeq" id="WP_303305104.1">
    <property type="nucleotide sequence ID" value="NZ_JAODOP010000004.1"/>
</dbReference>